<keyword evidence="5 7" id="KW-0472">Membrane</keyword>
<dbReference type="GO" id="GO:0005886">
    <property type="term" value="C:plasma membrane"/>
    <property type="evidence" value="ECO:0007669"/>
    <property type="project" value="UniProtKB-SubCell"/>
</dbReference>
<keyword evidence="3 7" id="KW-0812">Transmembrane</keyword>
<evidence type="ECO:0000256" key="3">
    <source>
        <dbReference type="ARBA" id="ARBA00022692"/>
    </source>
</evidence>
<feature type="transmembrane region" description="Helical" evidence="7">
    <location>
        <begin position="176"/>
        <end position="198"/>
    </location>
</feature>
<feature type="region of interest" description="Disordered" evidence="6">
    <location>
        <begin position="1"/>
        <end position="48"/>
    </location>
</feature>
<accession>A0A5N5QVZ1</accession>
<proteinExistence type="predicted"/>
<dbReference type="OrthoDB" id="199599at2759"/>
<keyword evidence="4 7" id="KW-1133">Transmembrane helix</keyword>
<evidence type="ECO:0000313" key="10">
    <source>
        <dbReference type="Proteomes" id="UP000383932"/>
    </source>
</evidence>
<dbReference type="InterPro" id="IPR003807">
    <property type="entry name" value="DUF202"/>
</dbReference>
<evidence type="ECO:0000256" key="6">
    <source>
        <dbReference type="SAM" id="MobiDB-lite"/>
    </source>
</evidence>
<sequence length="201" mass="21617">MTPDDGTSIPQSPQSPKSTRSRSGTIPVVSTAPPKSPMIRHEPEPDNISRHWEEEEAPRGGISAWTEKFNPSMVLENSGSVARDHLANERTWLAYVRTSLAIASTGVALVQLFTISAQQASTASTSILGGKLQRFARPLGAAIVIIGLVVLALGVNRYFRIQYALTVNQFPPARKTVAFTSTVLVATVAIVFGVLVGVPRR</sequence>
<protein>
    <recommendedName>
        <fullName evidence="8">DUF202 domain-containing protein</fullName>
    </recommendedName>
</protein>
<feature type="domain" description="DUF202" evidence="8">
    <location>
        <begin position="83"/>
        <end position="162"/>
    </location>
</feature>
<evidence type="ECO:0000256" key="7">
    <source>
        <dbReference type="SAM" id="Phobius"/>
    </source>
</evidence>
<evidence type="ECO:0000256" key="2">
    <source>
        <dbReference type="ARBA" id="ARBA00022475"/>
    </source>
</evidence>
<keyword evidence="10" id="KW-1185">Reference proteome</keyword>
<keyword evidence="2" id="KW-1003">Cell membrane</keyword>
<evidence type="ECO:0000313" key="9">
    <source>
        <dbReference type="EMBL" id="KAB5595848.1"/>
    </source>
</evidence>
<evidence type="ECO:0000256" key="4">
    <source>
        <dbReference type="ARBA" id="ARBA00022989"/>
    </source>
</evidence>
<feature type="transmembrane region" description="Helical" evidence="7">
    <location>
        <begin position="135"/>
        <end position="155"/>
    </location>
</feature>
<feature type="compositionally biased region" description="Polar residues" evidence="6">
    <location>
        <begin position="8"/>
        <end position="24"/>
    </location>
</feature>
<dbReference type="EMBL" id="SSOP01000005">
    <property type="protein sequence ID" value="KAB5595848.1"/>
    <property type="molecule type" value="Genomic_DNA"/>
</dbReference>
<feature type="transmembrane region" description="Helical" evidence="7">
    <location>
        <begin position="92"/>
        <end position="115"/>
    </location>
</feature>
<dbReference type="Pfam" id="PF02656">
    <property type="entry name" value="DUF202"/>
    <property type="match status" value="1"/>
</dbReference>
<organism evidence="9 10">
    <name type="scientific">Ceratobasidium theobromae</name>
    <dbReference type="NCBI Taxonomy" id="1582974"/>
    <lineage>
        <taxon>Eukaryota</taxon>
        <taxon>Fungi</taxon>
        <taxon>Dikarya</taxon>
        <taxon>Basidiomycota</taxon>
        <taxon>Agaricomycotina</taxon>
        <taxon>Agaricomycetes</taxon>
        <taxon>Cantharellales</taxon>
        <taxon>Ceratobasidiaceae</taxon>
        <taxon>Ceratobasidium</taxon>
    </lineage>
</organism>
<gene>
    <name evidence="9" type="ORF">CTheo_612</name>
</gene>
<dbReference type="PANTHER" id="PTHR34187:SF2">
    <property type="entry name" value="DUF202 DOMAIN-CONTAINING PROTEIN"/>
    <property type="match status" value="1"/>
</dbReference>
<dbReference type="AlphaFoldDB" id="A0A5N5QVZ1"/>
<dbReference type="PANTHER" id="PTHR34187">
    <property type="entry name" value="FGR18P"/>
    <property type="match status" value="1"/>
</dbReference>
<comment type="subcellular location">
    <subcellularLocation>
        <location evidence="1">Cell membrane</location>
        <topology evidence="1">Multi-pass membrane protein</topology>
    </subcellularLocation>
</comment>
<comment type="caution">
    <text evidence="9">The sequence shown here is derived from an EMBL/GenBank/DDBJ whole genome shotgun (WGS) entry which is preliminary data.</text>
</comment>
<evidence type="ECO:0000256" key="1">
    <source>
        <dbReference type="ARBA" id="ARBA00004651"/>
    </source>
</evidence>
<reference evidence="9 10" key="1">
    <citation type="journal article" date="2019" name="Fungal Biol. Biotechnol.">
        <title>Draft genome sequence of fastidious pathogen Ceratobasidium theobromae, which causes vascular-streak dieback in Theobroma cacao.</title>
        <authorList>
            <person name="Ali S.S."/>
            <person name="Asman A."/>
            <person name="Shao J."/>
            <person name="Firmansyah A.P."/>
            <person name="Susilo A.W."/>
            <person name="Rosmana A."/>
            <person name="McMahon P."/>
            <person name="Junaid M."/>
            <person name="Guest D."/>
            <person name="Kheng T.Y."/>
            <person name="Meinhardt L.W."/>
            <person name="Bailey B.A."/>
        </authorList>
    </citation>
    <scope>NUCLEOTIDE SEQUENCE [LARGE SCALE GENOMIC DNA]</scope>
    <source>
        <strain evidence="9 10">CT2</strain>
    </source>
</reference>
<feature type="compositionally biased region" description="Basic and acidic residues" evidence="6">
    <location>
        <begin position="39"/>
        <end position="48"/>
    </location>
</feature>
<evidence type="ECO:0000256" key="5">
    <source>
        <dbReference type="ARBA" id="ARBA00023136"/>
    </source>
</evidence>
<dbReference type="InterPro" id="IPR052053">
    <property type="entry name" value="IM_YidH-like"/>
</dbReference>
<name>A0A5N5QVZ1_9AGAM</name>
<evidence type="ECO:0000259" key="8">
    <source>
        <dbReference type="Pfam" id="PF02656"/>
    </source>
</evidence>
<dbReference type="Proteomes" id="UP000383932">
    <property type="component" value="Unassembled WGS sequence"/>
</dbReference>